<comment type="caution">
    <text evidence="1">The sequence shown here is derived from an EMBL/GenBank/DDBJ whole genome shotgun (WGS) entry which is preliminary data.</text>
</comment>
<protein>
    <submittedName>
        <fullName evidence="1">Uncharacterized protein</fullName>
    </submittedName>
</protein>
<dbReference type="STRING" id="128403.WA1_07345"/>
<dbReference type="EMBL" id="ANNX02000051">
    <property type="protein sequence ID" value="KYC35624.1"/>
    <property type="molecule type" value="Genomic_DNA"/>
</dbReference>
<reference evidence="1 2" key="1">
    <citation type="journal article" date="2013" name="Genome Biol. Evol.">
        <title>Genomes of Stigonematalean cyanobacteria (subsection V) and the evolution of oxygenic photosynthesis from prokaryotes to plastids.</title>
        <authorList>
            <person name="Dagan T."/>
            <person name="Roettger M."/>
            <person name="Stucken K."/>
            <person name="Landan G."/>
            <person name="Koch R."/>
            <person name="Major P."/>
            <person name="Gould S.B."/>
            <person name="Goremykin V.V."/>
            <person name="Rippka R."/>
            <person name="Tandeau de Marsac N."/>
            <person name="Gugger M."/>
            <person name="Lockhart P.J."/>
            <person name="Allen J.F."/>
            <person name="Brune I."/>
            <person name="Maus I."/>
            <person name="Puhler A."/>
            <person name="Martin W.F."/>
        </authorList>
    </citation>
    <scope>NUCLEOTIDE SEQUENCE [LARGE SCALE GENOMIC DNA]</scope>
    <source>
        <strain evidence="1 2">PCC 7110</strain>
    </source>
</reference>
<dbReference type="Proteomes" id="UP000076925">
    <property type="component" value="Unassembled WGS sequence"/>
</dbReference>
<accession>A0A139WT55</accession>
<evidence type="ECO:0000313" key="2">
    <source>
        <dbReference type="Proteomes" id="UP000076925"/>
    </source>
</evidence>
<sequence length="103" mass="11399">MTSKSPTFKYGVNNHKTYAKPPFLQPFSGKQTTDVGAQGLAPLHVYFGFGIIYFLVFSKQTIDVGCARHCTTTNDVVHLGENCYKGGWGDRQRVTLPKSLEIA</sequence>
<evidence type="ECO:0000313" key="1">
    <source>
        <dbReference type="EMBL" id="KYC35624.1"/>
    </source>
</evidence>
<gene>
    <name evidence="1" type="ORF">WA1_07345</name>
</gene>
<dbReference type="AlphaFoldDB" id="A0A139WT55"/>
<proteinExistence type="predicted"/>
<keyword evidence="2" id="KW-1185">Reference proteome</keyword>
<name>A0A139WT55_9CYAN</name>
<organism evidence="1 2">
    <name type="scientific">Scytonema hofmannii PCC 7110</name>
    <dbReference type="NCBI Taxonomy" id="128403"/>
    <lineage>
        <taxon>Bacteria</taxon>
        <taxon>Bacillati</taxon>
        <taxon>Cyanobacteriota</taxon>
        <taxon>Cyanophyceae</taxon>
        <taxon>Nostocales</taxon>
        <taxon>Scytonemataceae</taxon>
        <taxon>Scytonema</taxon>
    </lineage>
</organism>